<dbReference type="EMBL" id="KL367547">
    <property type="protein sequence ID" value="KFD64959.1"/>
    <property type="molecule type" value="Genomic_DNA"/>
</dbReference>
<name>A0A085N663_9BILA</name>
<proteinExistence type="predicted"/>
<feature type="domain" description="DDE-1" evidence="1">
    <location>
        <begin position="22"/>
        <end position="83"/>
    </location>
</feature>
<protein>
    <recommendedName>
        <fullName evidence="1">DDE-1 domain-containing protein</fullName>
    </recommendedName>
</protein>
<organism evidence="2">
    <name type="scientific">Trichuris suis</name>
    <name type="common">pig whipworm</name>
    <dbReference type="NCBI Taxonomy" id="68888"/>
    <lineage>
        <taxon>Eukaryota</taxon>
        <taxon>Metazoa</taxon>
        <taxon>Ecdysozoa</taxon>
        <taxon>Nematoda</taxon>
        <taxon>Enoplea</taxon>
        <taxon>Dorylaimia</taxon>
        <taxon>Trichinellida</taxon>
        <taxon>Trichuridae</taxon>
        <taxon>Trichuris</taxon>
    </lineage>
</organism>
<evidence type="ECO:0000259" key="1">
    <source>
        <dbReference type="Pfam" id="PF03184"/>
    </source>
</evidence>
<dbReference type="AlphaFoldDB" id="A0A085N663"/>
<feature type="domain" description="DDE-1" evidence="1">
    <location>
        <begin position="89"/>
        <end position="193"/>
    </location>
</feature>
<dbReference type="Proteomes" id="UP000030758">
    <property type="component" value="Unassembled WGS sequence"/>
</dbReference>
<dbReference type="PANTHER" id="PTHR19303">
    <property type="entry name" value="TRANSPOSON"/>
    <property type="match status" value="1"/>
</dbReference>
<feature type="non-terminal residue" evidence="2">
    <location>
        <position position="238"/>
    </location>
</feature>
<dbReference type="PANTHER" id="PTHR19303:SF16">
    <property type="entry name" value="JERKY PROTEIN HOMOLOG-LIKE"/>
    <property type="match status" value="1"/>
</dbReference>
<reference evidence="2" key="1">
    <citation type="journal article" date="2014" name="Nat. Genet.">
        <title>Genome and transcriptome of the porcine whipworm Trichuris suis.</title>
        <authorList>
            <person name="Jex A.R."/>
            <person name="Nejsum P."/>
            <person name="Schwarz E.M."/>
            <person name="Hu L."/>
            <person name="Young N.D."/>
            <person name="Hall R.S."/>
            <person name="Korhonen P.K."/>
            <person name="Liao S."/>
            <person name="Thamsborg S."/>
            <person name="Xia J."/>
            <person name="Xu P."/>
            <person name="Wang S."/>
            <person name="Scheerlinck J.P."/>
            <person name="Hofmann A."/>
            <person name="Sternberg P.W."/>
            <person name="Wang J."/>
            <person name="Gasser R.B."/>
        </authorList>
    </citation>
    <scope>NUCLEOTIDE SEQUENCE [LARGE SCALE GENOMIC DNA]</scope>
    <source>
        <strain evidence="2">DCEP-RM93F</strain>
    </source>
</reference>
<sequence length="238" mass="26981">LAKGHYKKIYVQVKRYQSSIGKTGKLLLLIDNAPAHPSVQYLDAIDEFVSVKFLPPNVTSLIQPMDQRVIASFKRNYRKQLLRHPGRTGKVLLLIDSAPVHPSVQYLDAVDEFVTVKFLPPNITSLVQPMDQGVIAGFKRNYRKQFLRHLLLPDDSTVETVTNFYKKISLKDCCHMAAVSWESVKQITLRNPWNKILVGRASSVDPTDNDADKEMEEIMGALRDTSICNECDKPDVDK</sequence>
<dbReference type="Pfam" id="PF03184">
    <property type="entry name" value="DDE_1"/>
    <property type="match status" value="2"/>
</dbReference>
<evidence type="ECO:0000313" key="2">
    <source>
        <dbReference type="EMBL" id="KFD64959.1"/>
    </source>
</evidence>
<accession>A0A085N663</accession>
<feature type="non-terminal residue" evidence="2">
    <location>
        <position position="1"/>
    </location>
</feature>
<dbReference type="GO" id="GO:0003677">
    <property type="term" value="F:DNA binding"/>
    <property type="evidence" value="ECO:0007669"/>
    <property type="project" value="TreeGrafter"/>
</dbReference>
<dbReference type="InterPro" id="IPR004875">
    <property type="entry name" value="DDE_SF_endonuclease_dom"/>
</dbReference>
<dbReference type="GO" id="GO:0005634">
    <property type="term" value="C:nucleus"/>
    <property type="evidence" value="ECO:0007669"/>
    <property type="project" value="TreeGrafter"/>
</dbReference>
<gene>
    <name evidence="2" type="ORF">M514_22902</name>
</gene>
<dbReference type="InterPro" id="IPR050863">
    <property type="entry name" value="CenT-Element_Derived"/>
</dbReference>